<protein>
    <submittedName>
        <fullName evidence="1">Uncharacterized protein</fullName>
    </submittedName>
</protein>
<proteinExistence type="predicted"/>
<reference evidence="1 2" key="1">
    <citation type="journal article" date="2016" name="Mol. Biol. Evol.">
        <title>Comparative Genomics of Early-Diverging Mushroom-Forming Fungi Provides Insights into the Origins of Lignocellulose Decay Capabilities.</title>
        <authorList>
            <person name="Nagy L.G."/>
            <person name="Riley R."/>
            <person name="Tritt A."/>
            <person name="Adam C."/>
            <person name="Daum C."/>
            <person name="Floudas D."/>
            <person name="Sun H."/>
            <person name="Yadav J.S."/>
            <person name="Pangilinan J."/>
            <person name="Larsson K.H."/>
            <person name="Matsuura K."/>
            <person name="Barry K."/>
            <person name="Labutti K."/>
            <person name="Kuo R."/>
            <person name="Ohm R.A."/>
            <person name="Bhattacharya S.S."/>
            <person name="Shirouzu T."/>
            <person name="Yoshinaga Y."/>
            <person name="Martin F.M."/>
            <person name="Grigoriev I.V."/>
            <person name="Hibbett D.S."/>
        </authorList>
    </citation>
    <scope>NUCLEOTIDE SEQUENCE [LARGE SCALE GENOMIC DNA]</scope>
    <source>
        <strain evidence="1 2">HHB12029</strain>
    </source>
</reference>
<evidence type="ECO:0000313" key="1">
    <source>
        <dbReference type="EMBL" id="KZV99677.1"/>
    </source>
</evidence>
<dbReference type="EMBL" id="KV425907">
    <property type="protein sequence ID" value="KZV99677.1"/>
    <property type="molecule type" value="Genomic_DNA"/>
</dbReference>
<organism evidence="1 2">
    <name type="scientific">Exidia glandulosa HHB12029</name>
    <dbReference type="NCBI Taxonomy" id="1314781"/>
    <lineage>
        <taxon>Eukaryota</taxon>
        <taxon>Fungi</taxon>
        <taxon>Dikarya</taxon>
        <taxon>Basidiomycota</taxon>
        <taxon>Agaricomycotina</taxon>
        <taxon>Agaricomycetes</taxon>
        <taxon>Auriculariales</taxon>
        <taxon>Exidiaceae</taxon>
        <taxon>Exidia</taxon>
    </lineage>
</organism>
<dbReference type="AlphaFoldDB" id="A0A165MS49"/>
<sequence>MIVRQLLVLITRSFLRTMFLHPSPRAALSLHTTACRSCSPSNLHVFTGSSPRCAGCLSGRTRNIRASTPEPRWQLHLPRRSAANGFRSGMRFRSRTQRDAFTRSGGRYEHLHDRIRRDEGELHRSSPSPPPLPLRPRVCSCVRGDYERRLTGTSPFGLWPSWVVLCSCYCRSIPSFFVWSRFPSPFCALRCADLLLAVPVLPPFFSRSCADDAGFVTYCSRLYHCLSLHSFSLDFLCSLKLPSPPAFRHSPRSPLVDDLLLTRSRYSILTALVFLYPVSNTRPSDPLANARTARRR</sequence>
<evidence type="ECO:0000313" key="2">
    <source>
        <dbReference type="Proteomes" id="UP000077266"/>
    </source>
</evidence>
<name>A0A165MS49_EXIGL</name>
<keyword evidence="2" id="KW-1185">Reference proteome</keyword>
<accession>A0A165MS49</accession>
<dbReference type="InParanoid" id="A0A165MS49"/>
<gene>
    <name evidence="1" type="ORF">EXIGLDRAFT_214138</name>
</gene>
<dbReference type="Proteomes" id="UP000077266">
    <property type="component" value="Unassembled WGS sequence"/>
</dbReference>